<dbReference type="EMBL" id="GBXM01104419">
    <property type="protein sequence ID" value="JAH04158.1"/>
    <property type="molecule type" value="Transcribed_RNA"/>
</dbReference>
<sequence length="62" mass="6996">MALKGLTGCIRILLHNVKTKGVVCANITKRSDRWTCRVGGNMLVSIRMYLFQSFKPQNLKVS</sequence>
<organism evidence="1">
    <name type="scientific">Anguilla anguilla</name>
    <name type="common">European freshwater eel</name>
    <name type="synonym">Muraena anguilla</name>
    <dbReference type="NCBI Taxonomy" id="7936"/>
    <lineage>
        <taxon>Eukaryota</taxon>
        <taxon>Metazoa</taxon>
        <taxon>Chordata</taxon>
        <taxon>Craniata</taxon>
        <taxon>Vertebrata</taxon>
        <taxon>Euteleostomi</taxon>
        <taxon>Actinopterygii</taxon>
        <taxon>Neopterygii</taxon>
        <taxon>Teleostei</taxon>
        <taxon>Anguilliformes</taxon>
        <taxon>Anguillidae</taxon>
        <taxon>Anguilla</taxon>
    </lineage>
</organism>
<proteinExistence type="predicted"/>
<name>A0A0E9PJY2_ANGAN</name>
<reference evidence="1" key="1">
    <citation type="submission" date="2014-11" db="EMBL/GenBank/DDBJ databases">
        <authorList>
            <person name="Amaro Gonzalez C."/>
        </authorList>
    </citation>
    <scope>NUCLEOTIDE SEQUENCE</scope>
</reference>
<accession>A0A0E9PJY2</accession>
<dbReference type="AlphaFoldDB" id="A0A0E9PJY2"/>
<reference evidence="1" key="2">
    <citation type="journal article" date="2015" name="Fish Shellfish Immunol.">
        <title>Early steps in the European eel (Anguilla anguilla)-Vibrio vulnificus interaction in the gills: Role of the RtxA13 toxin.</title>
        <authorList>
            <person name="Callol A."/>
            <person name="Pajuelo D."/>
            <person name="Ebbesson L."/>
            <person name="Teles M."/>
            <person name="MacKenzie S."/>
            <person name="Amaro C."/>
        </authorList>
    </citation>
    <scope>NUCLEOTIDE SEQUENCE</scope>
</reference>
<protein>
    <submittedName>
        <fullName evidence="1">Uncharacterized protein</fullName>
    </submittedName>
</protein>
<evidence type="ECO:0000313" key="1">
    <source>
        <dbReference type="EMBL" id="JAH04158.1"/>
    </source>
</evidence>